<gene>
    <name evidence="3" type="ORF">IC610_14840</name>
</gene>
<feature type="domain" description="Putative auto-transporter adhesin head GIN" evidence="2">
    <location>
        <begin position="206"/>
        <end position="408"/>
    </location>
</feature>
<reference evidence="3 4" key="1">
    <citation type="submission" date="2020-09" db="EMBL/GenBank/DDBJ databases">
        <title>Genome seq and assembly of Chryseobacterium sp.</title>
        <authorList>
            <person name="Chhetri G."/>
        </authorList>
    </citation>
    <scope>NUCLEOTIDE SEQUENCE [LARGE SCALE GENOMIC DNA]</scope>
    <source>
        <strain evidence="3 4">GCR10</strain>
    </source>
</reference>
<dbReference type="Pfam" id="PF10988">
    <property type="entry name" value="DUF2807"/>
    <property type="match status" value="1"/>
</dbReference>
<dbReference type="InterPro" id="IPR025348">
    <property type="entry name" value="DUF4252"/>
</dbReference>
<comment type="caution">
    <text evidence="3">The sequence shown here is derived from an EMBL/GenBank/DDBJ whole genome shotgun (WGS) entry which is preliminary data.</text>
</comment>
<protein>
    <submittedName>
        <fullName evidence="3">DUF4252 domain-containing protein</fullName>
    </submittedName>
</protein>
<evidence type="ECO:0000259" key="2">
    <source>
        <dbReference type="Pfam" id="PF10988"/>
    </source>
</evidence>
<dbReference type="InterPro" id="IPR021255">
    <property type="entry name" value="DUF2807"/>
</dbReference>
<feature type="signal peptide" evidence="1">
    <location>
        <begin position="1"/>
        <end position="20"/>
    </location>
</feature>
<feature type="chain" id="PRO_5046736664" evidence="1">
    <location>
        <begin position="21"/>
        <end position="426"/>
    </location>
</feature>
<evidence type="ECO:0000256" key="1">
    <source>
        <dbReference type="SAM" id="SignalP"/>
    </source>
</evidence>
<name>A0ABR8ZFQ7_9FLAO</name>
<dbReference type="Pfam" id="PF14060">
    <property type="entry name" value="DUF4252"/>
    <property type="match status" value="1"/>
</dbReference>
<evidence type="ECO:0000313" key="3">
    <source>
        <dbReference type="EMBL" id="MBD8083695.1"/>
    </source>
</evidence>
<accession>A0ABR8ZFQ7</accession>
<sequence length="426" mass="46513">MKNIVLFILFFLGSFTTCTAQNEKIDQLFNDMQKKGVTSIEIKKPMFALLNSIDISDEYLGKIKPVMRDVDGLKLLVFNKITFPDHLKSENKGQIKMNEEKSERVSKLLSDLNLNELMSLKSDDVSMKFLAENAKNGILENLIFNVDSKDEIVIFMLNGKMKMDDVNKMISSSENTLTVKSGKKENTSQNKNSVYLSGEDRNVGQFLGISAATGVVVNFKQENPVSVRVVADADKMQYVVTKVEDGILNVYIDNKDKKNLQIKNISVNVSAPKIESIKTSSGAIFNSINNINENRLAVNISSGSVLNGTLNIKENAVLEISSGAVMNSQLNTNDLSLKSSSGSTANLKGNARFGTVDMSSGAIFNAEGFKFGQLKVQSTSGARISTHILDELSARASSGGTIEYKGNPKIDSDISKVSGGSLRKID</sequence>
<organism evidence="3 4">
    <name type="scientific">Chryseobacterium caseinilyticum</name>
    <dbReference type="NCBI Taxonomy" id="2771428"/>
    <lineage>
        <taxon>Bacteria</taxon>
        <taxon>Pseudomonadati</taxon>
        <taxon>Bacteroidota</taxon>
        <taxon>Flavobacteriia</taxon>
        <taxon>Flavobacteriales</taxon>
        <taxon>Weeksellaceae</taxon>
        <taxon>Chryseobacterium group</taxon>
        <taxon>Chryseobacterium</taxon>
    </lineage>
</organism>
<dbReference type="EMBL" id="JACYFS010000005">
    <property type="protein sequence ID" value="MBD8083695.1"/>
    <property type="molecule type" value="Genomic_DNA"/>
</dbReference>
<dbReference type="RefSeq" id="WP_191737558.1">
    <property type="nucleotide sequence ID" value="NZ_JACYFS010000005.1"/>
</dbReference>
<proteinExistence type="predicted"/>
<keyword evidence="4" id="KW-1185">Reference proteome</keyword>
<keyword evidence="1" id="KW-0732">Signal</keyword>
<evidence type="ECO:0000313" key="4">
    <source>
        <dbReference type="Proteomes" id="UP000637299"/>
    </source>
</evidence>
<dbReference type="Proteomes" id="UP000637299">
    <property type="component" value="Unassembled WGS sequence"/>
</dbReference>
<dbReference type="Gene3D" id="2.160.20.120">
    <property type="match status" value="1"/>
</dbReference>